<evidence type="ECO:0000313" key="3">
    <source>
        <dbReference type="Proteomes" id="UP000176562"/>
    </source>
</evidence>
<dbReference type="EMBL" id="CP017781">
    <property type="protein sequence ID" value="AOZ69239.1"/>
    <property type="molecule type" value="Genomic_DNA"/>
</dbReference>
<keyword evidence="3" id="KW-1185">Reference proteome</keyword>
<organism evidence="2 3">
    <name type="scientific">Rhodobacter xanthinilyticus</name>
    <dbReference type="NCBI Taxonomy" id="1850250"/>
    <lineage>
        <taxon>Bacteria</taxon>
        <taxon>Pseudomonadati</taxon>
        <taxon>Pseudomonadota</taxon>
        <taxon>Alphaproteobacteria</taxon>
        <taxon>Rhodobacterales</taxon>
        <taxon>Rhodobacter group</taxon>
        <taxon>Rhodobacter</taxon>
    </lineage>
</organism>
<dbReference type="STRING" id="1850250.LPB142_07825"/>
<sequence>MFGATLTTASVVLLEAPRGGALARPIRARFVAAGADPAAVAVREIAPERLAAAAKWAPLLGAAAAPHSAALPPGFVALGALATTRRGIATGANGFFHLTEAEAARRGLRPSQCLPCIAKAGDADGLVFTREKFKALEGAGRPTRFFAPRRPLSPAEAAYVAEGAALGLDQRFLTRNRHPWYAPERLYRAPIWATTFGRDQMRFILNAAEVWQLTAFHGIFPRIEGRAFARALVAALNAEPVQGLMRAQARIYARGLLKLEPRDLLEIPVPDLRVAGPGQIAALGRALGALEEGRRGAAARLAALVEETAASAATGGKDEAFSMG</sequence>
<proteinExistence type="predicted"/>
<dbReference type="InterPro" id="IPR054520">
    <property type="entry name" value="M_Eco57I_C"/>
</dbReference>
<dbReference type="Proteomes" id="UP000176562">
    <property type="component" value="Chromosome"/>
</dbReference>
<accession>A0A1D9MBX4</accession>
<dbReference type="Pfam" id="PF22837">
    <property type="entry name" value="M_Eco57I_C"/>
    <property type="match status" value="1"/>
</dbReference>
<dbReference type="KEGG" id="rhp:LPB142_07825"/>
<feature type="domain" description="Type II methyltransferase M.Eco57I C-terminal" evidence="1">
    <location>
        <begin position="75"/>
        <end position="273"/>
    </location>
</feature>
<protein>
    <recommendedName>
        <fullName evidence="1">Type II methyltransferase M.Eco57I C-terminal domain-containing protein</fullName>
    </recommendedName>
</protein>
<gene>
    <name evidence="2" type="ORF">LPB142_07825</name>
</gene>
<dbReference type="AlphaFoldDB" id="A0A1D9MBX4"/>
<evidence type="ECO:0000313" key="2">
    <source>
        <dbReference type="EMBL" id="AOZ69239.1"/>
    </source>
</evidence>
<reference evidence="2 3" key="1">
    <citation type="submission" date="2016-10" db="EMBL/GenBank/DDBJ databases">
        <title>Rhodobacter sp. LPB0142, isolated from sea water.</title>
        <authorList>
            <person name="Kim E."/>
            <person name="Yi H."/>
        </authorList>
    </citation>
    <scope>NUCLEOTIDE SEQUENCE [LARGE SCALE GENOMIC DNA]</scope>
    <source>
        <strain evidence="2 3">LPB0142</strain>
    </source>
</reference>
<evidence type="ECO:0000259" key="1">
    <source>
        <dbReference type="Pfam" id="PF22837"/>
    </source>
</evidence>
<name>A0A1D9MBX4_9RHOB</name>